<dbReference type="SUPFAM" id="SSF47336">
    <property type="entry name" value="ACP-like"/>
    <property type="match status" value="1"/>
</dbReference>
<feature type="domain" description="Carrier" evidence="5">
    <location>
        <begin position="1"/>
        <end position="65"/>
    </location>
</feature>
<dbReference type="EMBL" id="MNBE01000089">
    <property type="protein sequence ID" value="OKP14506.1"/>
    <property type="molecule type" value="Genomic_DNA"/>
</dbReference>
<dbReference type="InterPro" id="IPR006162">
    <property type="entry name" value="Ppantetheine_attach_site"/>
</dbReference>
<dbReference type="Gene3D" id="1.10.1200.10">
    <property type="entry name" value="ACP-like"/>
    <property type="match status" value="1"/>
</dbReference>
<dbReference type="PANTHER" id="PTHR45398:SF1">
    <property type="entry name" value="ENZYME, PUTATIVE (JCVI)-RELATED"/>
    <property type="match status" value="1"/>
</dbReference>
<comment type="similarity">
    <text evidence="4">Belongs to the NRP synthetase family.</text>
</comment>
<organism evidence="6 7">
    <name type="scientific">Penicillium subrubescens</name>
    <dbReference type="NCBI Taxonomy" id="1316194"/>
    <lineage>
        <taxon>Eukaryota</taxon>
        <taxon>Fungi</taxon>
        <taxon>Dikarya</taxon>
        <taxon>Ascomycota</taxon>
        <taxon>Pezizomycotina</taxon>
        <taxon>Eurotiomycetes</taxon>
        <taxon>Eurotiomycetidae</taxon>
        <taxon>Eurotiales</taxon>
        <taxon>Aspergillaceae</taxon>
        <taxon>Penicillium</taxon>
    </lineage>
</organism>
<keyword evidence="2" id="KW-0597">Phosphoprotein</keyword>
<dbReference type="Pfam" id="PF00550">
    <property type="entry name" value="PP-binding"/>
    <property type="match status" value="1"/>
</dbReference>
<reference evidence="6 7" key="1">
    <citation type="submission" date="2016-10" db="EMBL/GenBank/DDBJ databases">
        <title>Genome sequence of the ascomycete fungus Penicillium subrubescens.</title>
        <authorList>
            <person name="De Vries R.P."/>
            <person name="Peng M."/>
            <person name="Dilokpimol A."/>
            <person name="Hilden K."/>
            <person name="Makela M.R."/>
            <person name="Grigoriev I."/>
            <person name="Riley R."/>
            <person name="Granchi Z."/>
        </authorList>
    </citation>
    <scope>NUCLEOTIDE SEQUENCE [LARGE SCALE GENOMIC DNA]</scope>
    <source>
        <strain evidence="6 7">CBS 132785</strain>
    </source>
</reference>
<dbReference type="Gene3D" id="3.30.559.10">
    <property type="entry name" value="Chloramphenicol acetyltransferase-like domain"/>
    <property type="match status" value="1"/>
</dbReference>
<evidence type="ECO:0000259" key="5">
    <source>
        <dbReference type="PROSITE" id="PS50075"/>
    </source>
</evidence>
<dbReference type="GO" id="GO:0016874">
    <property type="term" value="F:ligase activity"/>
    <property type="evidence" value="ECO:0007669"/>
    <property type="project" value="UniProtKB-KW"/>
</dbReference>
<evidence type="ECO:0000256" key="3">
    <source>
        <dbReference type="ARBA" id="ARBA00022598"/>
    </source>
</evidence>
<dbReference type="InterPro" id="IPR001242">
    <property type="entry name" value="Condensation_dom"/>
</dbReference>
<evidence type="ECO:0000256" key="1">
    <source>
        <dbReference type="ARBA" id="ARBA00022450"/>
    </source>
</evidence>
<dbReference type="SUPFAM" id="SSF52777">
    <property type="entry name" value="CoA-dependent acyltransferases"/>
    <property type="match status" value="1"/>
</dbReference>
<feature type="non-terminal residue" evidence="6">
    <location>
        <position position="1"/>
    </location>
</feature>
<dbReference type="Pfam" id="PF00668">
    <property type="entry name" value="Condensation"/>
    <property type="match status" value="1"/>
</dbReference>
<dbReference type="AlphaFoldDB" id="A0A1Q5UPV9"/>
<dbReference type="GO" id="GO:0044550">
    <property type="term" value="P:secondary metabolite biosynthetic process"/>
    <property type="evidence" value="ECO:0007669"/>
    <property type="project" value="UniProtKB-ARBA"/>
</dbReference>
<gene>
    <name evidence="6" type="ORF">PENSUB_13982</name>
</gene>
<evidence type="ECO:0000313" key="7">
    <source>
        <dbReference type="Proteomes" id="UP000186955"/>
    </source>
</evidence>
<dbReference type="Proteomes" id="UP000186955">
    <property type="component" value="Unassembled WGS sequence"/>
</dbReference>
<dbReference type="STRING" id="1316194.A0A1Q5UPV9"/>
<proteinExistence type="inferred from homology"/>
<evidence type="ECO:0000313" key="6">
    <source>
        <dbReference type="EMBL" id="OKP14506.1"/>
    </source>
</evidence>
<protein>
    <submittedName>
        <fullName evidence="6">Surfactin synthase subunit 1</fullName>
    </submittedName>
</protein>
<keyword evidence="7" id="KW-1185">Reference proteome</keyword>
<sequence length="174" mass="19613">RRLLALDKTHDISCFDNFAALGGHSLLQLALVARLKKIFHIPITLNDVTRASSLRGLANYIQTYDSAQSNTISGDLLGDQSRSLGLDDPSPTELEWIYRYQNSEERSSFNMPYVAKLSSKIDQQLLKLALEKVLNRHRILRSRFTTQEGKTKRSLSPNAIIVPLIDDVDITAFI</sequence>
<evidence type="ECO:0000256" key="2">
    <source>
        <dbReference type="ARBA" id="ARBA00022553"/>
    </source>
</evidence>
<dbReference type="PROSITE" id="PS00012">
    <property type="entry name" value="PHOSPHOPANTETHEINE"/>
    <property type="match status" value="1"/>
</dbReference>
<dbReference type="PROSITE" id="PS50075">
    <property type="entry name" value="CARRIER"/>
    <property type="match status" value="1"/>
</dbReference>
<accession>A0A1Q5UPV9</accession>
<name>A0A1Q5UPV9_9EURO</name>
<keyword evidence="3" id="KW-0436">Ligase</keyword>
<dbReference type="InterPro" id="IPR023213">
    <property type="entry name" value="CAT-like_dom_sf"/>
</dbReference>
<keyword evidence="1" id="KW-0596">Phosphopantetheine</keyword>
<comment type="caution">
    <text evidence="6">The sequence shown here is derived from an EMBL/GenBank/DDBJ whole genome shotgun (WGS) entry which is preliminary data.</text>
</comment>
<evidence type="ECO:0000256" key="4">
    <source>
        <dbReference type="ARBA" id="ARBA00029454"/>
    </source>
</evidence>
<dbReference type="InterPro" id="IPR036736">
    <property type="entry name" value="ACP-like_sf"/>
</dbReference>
<dbReference type="InterPro" id="IPR009081">
    <property type="entry name" value="PP-bd_ACP"/>
</dbReference>
<dbReference type="PANTHER" id="PTHR45398">
    <property type="match status" value="1"/>
</dbReference>